<reference evidence="2 3" key="1">
    <citation type="submission" date="2015-03" db="EMBL/GenBank/DDBJ databases">
        <title>RNA-seq based gene annotation and comparative genomics of four Zymoseptoria species reveal species-specific pathogenicity related genes and transposable element activity.</title>
        <authorList>
            <person name="Grandaubert J."/>
            <person name="Bhattacharyya A."/>
            <person name="Stukenbrock E.H."/>
        </authorList>
    </citation>
    <scope>NUCLEOTIDE SEQUENCE [LARGE SCALE GENOMIC DNA]</scope>
    <source>
        <strain evidence="2 3">Zb18110</strain>
    </source>
</reference>
<dbReference type="Pfam" id="PF19535">
    <property type="entry name" value="DUF6060"/>
    <property type="match status" value="1"/>
</dbReference>
<gene>
    <name evidence="2" type="ORF">TI39_contig4116g00001</name>
</gene>
<feature type="signal peptide" evidence="1">
    <location>
        <begin position="1"/>
        <end position="19"/>
    </location>
</feature>
<dbReference type="OrthoDB" id="3360856at2759"/>
<dbReference type="EMBL" id="LAFY01004076">
    <property type="protein sequence ID" value="KJX95398.1"/>
    <property type="molecule type" value="Genomic_DNA"/>
</dbReference>
<dbReference type="Proteomes" id="UP000033647">
    <property type="component" value="Unassembled WGS sequence"/>
</dbReference>
<organism evidence="2 3">
    <name type="scientific">Zymoseptoria brevis</name>
    <dbReference type="NCBI Taxonomy" id="1047168"/>
    <lineage>
        <taxon>Eukaryota</taxon>
        <taxon>Fungi</taxon>
        <taxon>Dikarya</taxon>
        <taxon>Ascomycota</taxon>
        <taxon>Pezizomycotina</taxon>
        <taxon>Dothideomycetes</taxon>
        <taxon>Dothideomycetidae</taxon>
        <taxon>Mycosphaerellales</taxon>
        <taxon>Mycosphaerellaceae</taxon>
        <taxon>Zymoseptoria</taxon>
    </lineage>
</organism>
<evidence type="ECO:0000313" key="2">
    <source>
        <dbReference type="EMBL" id="KJX95398.1"/>
    </source>
</evidence>
<protein>
    <submittedName>
        <fullName evidence="2">Uncharacterized protein</fullName>
    </submittedName>
</protein>
<evidence type="ECO:0000313" key="3">
    <source>
        <dbReference type="Proteomes" id="UP000033647"/>
    </source>
</evidence>
<sequence length="306" mass="32371">MVQQFQLLVAAFMLAPVFAVPSSGPSVLVRRQETCRVQKLDEQGNIEELAVQVGFYSDQNCENYMATSAFIPAETPTTAHLAIIAALQLIPRRVLFTRDQSCPPSGPGQVYATLVNNEACVQLNLGGSAPGISVYPNGGAAIARVGDNVTVVDEEPRMRKRQANTKCDGFITDSQQPSTSRTEMVSNIIDCTNGASNGCMITVGEQMTKSFSTSFSLSAGGGIEGIFSVETTFGLEYTESTTTSIQNGFSVAAGQKGYIGAYSSATLFTGRFTGCDQGDAEQAGQTLAIFSDPNRISYSIIATGAV</sequence>
<evidence type="ECO:0000256" key="1">
    <source>
        <dbReference type="SAM" id="SignalP"/>
    </source>
</evidence>
<keyword evidence="1" id="KW-0732">Signal</keyword>
<proteinExistence type="predicted"/>
<comment type="caution">
    <text evidence="2">The sequence shown here is derived from an EMBL/GenBank/DDBJ whole genome shotgun (WGS) entry which is preliminary data.</text>
</comment>
<feature type="chain" id="PRO_5002468776" evidence="1">
    <location>
        <begin position="20"/>
        <end position="306"/>
    </location>
</feature>
<accession>A0A0F4GDB3</accession>
<name>A0A0F4GDB3_9PEZI</name>
<dbReference type="AlphaFoldDB" id="A0A0F4GDB3"/>
<dbReference type="InterPro" id="IPR045702">
    <property type="entry name" value="DUF6060"/>
</dbReference>
<keyword evidence="3" id="KW-1185">Reference proteome</keyword>